<evidence type="ECO:0000256" key="4">
    <source>
        <dbReference type="ARBA" id="ARBA00022691"/>
    </source>
</evidence>
<keyword evidence="5" id="KW-0963">Cytoplasm</keyword>
<dbReference type="PANTHER" id="PTHR42786">
    <property type="entry name" value="TRNA/RRNA METHYLTRANSFERASE"/>
    <property type="match status" value="1"/>
</dbReference>
<dbReference type="InterPro" id="IPR001537">
    <property type="entry name" value="SpoU_MeTrfase"/>
</dbReference>
<evidence type="ECO:0000313" key="7">
    <source>
        <dbReference type="EMBL" id="SNS01722.1"/>
    </source>
</evidence>
<keyword evidence="5" id="KW-0819">tRNA processing</keyword>
<gene>
    <name evidence="5" type="primary">trmJ</name>
    <name evidence="7" type="ORF">SAMN04488503_2367</name>
</gene>
<proteinExistence type="inferred from homology"/>
<dbReference type="GO" id="GO:0106339">
    <property type="term" value="F:tRNA (cytidine(32)-2'-O)-methyltransferase activity"/>
    <property type="evidence" value="ECO:0007669"/>
    <property type="project" value="RHEA"/>
</dbReference>
<dbReference type="GO" id="GO:0005829">
    <property type="term" value="C:cytosol"/>
    <property type="evidence" value="ECO:0007669"/>
    <property type="project" value="TreeGrafter"/>
</dbReference>
<name>A0A239B2C3_9BACT</name>
<evidence type="ECO:0000256" key="5">
    <source>
        <dbReference type="RuleBase" id="RU362024"/>
    </source>
</evidence>
<dbReference type="PANTHER" id="PTHR42786:SF2">
    <property type="entry name" value="TRNA (CYTIDINE_URIDINE-2'-O-)-METHYLTRANSFERASE TRMJ"/>
    <property type="match status" value="1"/>
</dbReference>
<organism evidence="7 8">
    <name type="scientific">Humidesulfovibrio mexicanus</name>
    <dbReference type="NCBI Taxonomy" id="147047"/>
    <lineage>
        <taxon>Bacteria</taxon>
        <taxon>Pseudomonadati</taxon>
        <taxon>Thermodesulfobacteriota</taxon>
        <taxon>Desulfovibrionia</taxon>
        <taxon>Desulfovibrionales</taxon>
        <taxon>Desulfovibrionaceae</taxon>
        <taxon>Humidesulfovibrio</taxon>
    </lineage>
</organism>
<evidence type="ECO:0000259" key="6">
    <source>
        <dbReference type="Pfam" id="PF00588"/>
    </source>
</evidence>
<comment type="similarity">
    <text evidence="1">Belongs to the class IV-like SAM-binding methyltransferase superfamily. RNA methyltransferase TrmH family.</text>
</comment>
<comment type="subcellular location">
    <subcellularLocation>
        <location evidence="5">Cytoplasm</location>
    </subcellularLocation>
</comment>
<dbReference type="Gene3D" id="1.10.8.590">
    <property type="match status" value="1"/>
</dbReference>
<dbReference type="OrthoDB" id="9806346at2"/>
<keyword evidence="3 7" id="KW-0808">Transferase</keyword>
<sequence>MTLDALAVVLFRPKYAENVGSVARAMLNLGASRLILVDPQGYEIDRAAPLATVHARHILERASIVPTLAEALAGTNLVIGTTARTGGWRKGLLTPAKAAPEILARLEDGGSAAIVFGPEDRGLTNEETRLCDQLAMIPASPECTSFNLSQAVLVFLYECHTQALDRPFAPKGPPIERDASFEERQALFDNMREALVSIDFLKDQNPEYWMLPVRRFFSRFRLRRNEFNLLMGICRQVRGVAARAANGEKL</sequence>
<evidence type="ECO:0000256" key="3">
    <source>
        <dbReference type="ARBA" id="ARBA00022679"/>
    </source>
</evidence>
<dbReference type="GO" id="GO:0003723">
    <property type="term" value="F:RNA binding"/>
    <property type="evidence" value="ECO:0007669"/>
    <property type="project" value="InterPro"/>
</dbReference>
<comment type="function">
    <text evidence="5">Catalyzes the formation of 2'O-methylated cytidine (Cm32) or 2'O-methylated uridine (Um32) at position 32 in tRNA.</text>
</comment>
<dbReference type="PIRSF" id="PIRSF004808">
    <property type="entry name" value="LasT"/>
    <property type="match status" value="1"/>
</dbReference>
<dbReference type="RefSeq" id="WP_089274565.1">
    <property type="nucleotide sequence ID" value="NZ_FZOC01000004.1"/>
</dbReference>
<protein>
    <recommendedName>
        <fullName evidence="5">tRNA (cytidine/uridine-2'-O-)-methyltransferase TrmJ</fullName>
        <ecNumber evidence="5">2.1.1.200</ecNumber>
    </recommendedName>
    <alternativeName>
        <fullName evidence="5">tRNA (cytidine(32)/uridine(32)-2'-O)-methyltransferase</fullName>
    </alternativeName>
    <alternativeName>
        <fullName evidence="5">tRNA Cm32/Um32 methyltransferase</fullName>
    </alternativeName>
</protein>
<evidence type="ECO:0000313" key="8">
    <source>
        <dbReference type="Proteomes" id="UP000198324"/>
    </source>
</evidence>
<dbReference type="AlphaFoldDB" id="A0A239B2C3"/>
<dbReference type="Gene3D" id="3.40.1280.10">
    <property type="match status" value="1"/>
</dbReference>
<feature type="domain" description="tRNA/rRNA methyltransferase SpoU type" evidence="6">
    <location>
        <begin position="6"/>
        <end position="157"/>
    </location>
</feature>
<dbReference type="Pfam" id="PF00588">
    <property type="entry name" value="SpoU_methylase"/>
    <property type="match status" value="1"/>
</dbReference>
<keyword evidence="8" id="KW-1185">Reference proteome</keyword>
<dbReference type="InterPro" id="IPR029028">
    <property type="entry name" value="Alpha/beta_knot_MTases"/>
</dbReference>
<comment type="catalytic activity">
    <reaction evidence="5">
        <text>uridine(32) in tRNA + S-adenosyl-L-methionine = 2'-O-methyluridine(32) in tRNA + S-adenosyl-L-homocysteine + H(+)</text>
        <dbReference type="Rhea" id="RHEA:42936"/>
        <dbReference type="Rhea" id="RHEA-COMP:10107"/>
        <dbReference type="Rhea" id="RHEA-COMP:10290"/>
        <dbReference type="ChEBI" id="CHEBI:15378"/>
        <dbReference type="ChEBI" id="CHEBI:57856"/>
        <dbReference type="ChEBI" id="CHEBI:59789"/>
        <dbReference type="ChEBI" id="CHEBI:65315"/>
        <dbReference type="ChEBI" id="CHEBI:74478"/>
        <dbReference type="EC" id="2.1.1.200"/>
    </reaction>
</comment>
<dbReference type="EMBL" id="FZOC01000004">
    <property type="protein sequence ID" value="SNS01722.1"/>
    <property type="molecule type" value="Genomic_DNA"/>
</dbReference>
<dbReference type="Proteomes" id="UP000198324">
    <property type="component" value="Unassembled WGS sequence"/>
</dbReference>
<dbReference type="InterPro" id="IPR029026">
    <property type="entry name" value="tRNA_m1G_MTases_N"/>
</dbReference>
<accession>A0A239B2C3</accession>
<comment type="subunit">
    <text evidence="5">Homodimer.</text>
</comment>
<dbReference type="SUPFAM" id="SSF75217">
    <property type="entry name" value="alpha/beta knot"/>
    <property type="match status" value="1"/>
</dbReference>
<evidence type="ECO:0000256" key="2">
    <source>
        <dbReference type="ARBA" id="ARBA00022603"/>
    </source>
</evidence>
<reference evidence="7 8" key="1">
    <citation type="submission" date="2017-06" db="EMBL/GenBank/DDBJ databases">
        <authorList>
            <person name="Kim H.J."/>
            <person name="Triplett B.A."/>
        </authorList>
    </citation>
    <scope>NUCLEOTIDE SEQUENCE [LARGE SCALE GENOMIC DNA]</scope>
    <source>
        <strain evidence="7 8">DSM 13116</strain>
    </source>
</reference>
<comment type="catalytic activity">
    <reaction evidence="5">
        <text>cytidine(32) in tRNA + S-adenosyl-L-methionine = 2'-O-methylcytidine(32) in tRNA + S-adenosyl-L-homocysteine + H(+)</text>
        <dbReference type="Rhea" id="RHEA:42932"/>
        <dbReference type="Rhea" id="RHEA-COMP:10288"/>
        <dbReference type="Rhea" id="RHEA-COMP:10289"/>
        <dbReference type="ChEBI" id="CHEBI:15378"/>
        <dbReference type="ChEBI" id="CHEBI:57856"/>
        <dbReference type="ChEBI" id="CHEBI:59789"/>
        <dbReference type="ChEBI" id="CHEBI:74495"/>
        <dbReference type="ChEBI" id="CHEBI:82748"/>
        <dbReference type="EC" id="2.1.1.200"/>
    </reaction>
</comment>
<dbReference type="GO" id="GO:0002128">
    <property type="term" value="P:tRNA nucleoside ribose methylation"/>
    <property type="evidence" value="ECO:0007669"/>
    <property type="project" value="TreeGrafter"/>
</dbReference>
<dbReference type="CDD" id="cd18093">
    <property type="entry name" value="SpoU-like_TrmJ"/>
    <property type="match status" value="1"/>
</dbReference>
<dbReference type="NCBIfam" id="TIGR00050">
    <property type="entry name" value="rRNA_methyl_1"/>
    <property type="match status" value="1"/>
</dbReference>
<dbReference type="GO" id="GO:0160206">
    <property type="term" value="F:tRNA (cytidine(32)/uridine(32)-2'-O)-methyltransferase activity"/>
    <property type="evidence" value="ECO:0007669"/>
    <property type="project" value="UniProtKB-EC"/>
</dbReference>
<dbReference type="InterPro" id="IPR004384">
    <property type="entry name" value="RNA_MeTrfase_TrmJ/LasT"/>
</dbReference>
<keyword evidence="4 5" id="KW-0949">S-adenosyl-L-methionine</keyword>
<dbReference type="EC" id="2.1.1.200" evidence="5"/>
<keyword evidence="2 5" id="KW-0489">Methyltransferase</keyword>
<evidence type="ECO:0000256" key="1">
    <source>
        <dbReference type="ARBA" id="ARBA00007228"/>
    </source>
</evidence>